<evidence type="ECO:0000313" key="10">
    <source>
        <dbReference type="EMBL" id="KAE9295603.1"/>
    </source>
</evidence>
<evidence type="ECO:0000313" key="9">
    <source>
        <dbReference type="EMBL" id="KAE9209545.1"/>
    </source>
</evidence>
<name>A0A6A4CQX2_9STRA</name>
<sequence>MLSCATIIYALGLNPVLLPLLVAGKITCPRYTRSIHQDHCLCTTPLLLHSY</sequence>
<accession>A0A6A4CQX2</accession>
<comment type="caution">
    <text evidence="10">The sequence shown here is derived from an EMBL/GenBank/DDBJ whole genome shotgun (WGS) entry which is preliminary data.</text>
</comment>
<proteinExistence type="predicted"/>
<dbReference type="Proteomes" id="UP000433483">
    <property type="component" value="Unassembled WGS sequence"/>
</dbReference>
<evidence type="ECO:0000313" key="5">
    <source>
        <dbReference type="EMBL" id="KAE9093958.1"/>
    </source>
</evidence>
<gene>
    <name evidence="10" type="ORF">PF001_g17257</name>
    <name evidence="9" type="ORF">PF002_g19080</name>
    <name evidence="8" type="ORF">PF004_g17391</name>
    <name evidence="7" type="ORF">PF005_g16515</name>
    <name evidence="6" type="ORF">PF006_g16960</name>
    <name evidence="4" type="ORF">PF007_g18240</name>
    <name evidence="11" type="ORF">PF008_g19029</name>
    <name evidence="2" type="ORF">PF009_g15818</name>
    <name evidence="5" type="ORF">PF010_g17289</name>
    <name evidence="3" type="ORF">PF011_g17594</name>
</gene>
<keyword evidence="1" id="KW-0732">Signal</keyword>
<evidence type="ECO:0000313" key="19">
    <source>
        <dbReference type="Proteomes" id="UP000476176"/>
    </source>
</evidence>
<dbReference type="Proteomes" id="UP000440732">
    <property type="component" value="Unassembled WGS sequence"/>
</dbReference>
<evidence type="ECO:0000313" key="12">
    <source>
        <dbReference type="Proteomes" id="UP000429523"/>
    </source>
</evidence>
<dbReference type="EMBL" id="QXFX01001238">
    <property type="protein sequence ID" value="KAE9093958.1"/>
    <property type="molecule type" value="Genomic_DNA"/>
</dbReference>
<evidence type="ECO:0000313" key="11">
    <source>
        <dbReference type="EMBL" id="KAE9316353.1"/>
    </source>
</evidence>
<dbReference type="Proteomes" id="UP000440367">
    <property type="component" value="Unassembled WGS sequence"/>
</dbReference>
<dbReference type="Proteomes" id="UP000460718">
    <property type="component" value="Unassembled WGS sequence"/>
</dbReference>
<dbReference type="EMBL" id="QXGC01001299">
    <property type="protein sequence ID" value="KAE9206122.1"/>
    <property type="molecule type" value="Genomic_DNA"/>
</dbReference>
<organism evidence="10 14">
    <name type="scientific">Phytophthora fragariae</name>
    <dbReference type="NCBI Taxonomy" id="53985"/>
    <lineage>
        <taxon>Eukaryota</taxon>
        <taxon>Sar</taxon>
        <taxon>Stramenopiles</taxon>
        <taxon>Oomycota</taxon>
        <taxon>Peronosporomycetes</taxon>
        <taxon>Peronosporales</taxon>
        <taxon>Peronosporaceae</taxon>
        <taxon>Phytophthora</taxon>
    </lineage>
</organism>
<evidence type="ECO:0000313" key="2">
    <source>
        <dbReference type="EMBL" id="KAE8934198.1"/>
    </source>
</evidence>
<evidence type="ECO:0000313" key="21">
    <source>
        <dbReference type="Proteomes" id="UP000488956"/>
    </source>
</evidence>
<dbReference type="EMBL" id="QXGA01001214">
    <property type="protein sequence ID" value="KAE9125464.1"/>
    <property type="molecule type" value="Genomic_DNA"/>
</dbReference>
<dbReference type="Proteomes" id="UP000441208">
    <property type="component" value="Unassembled WGS sequence"/>
</dbReference>
<dbReference type="Proteomes" id="UP000476176">
    <property type="component" value="Unassembled WGS sequence"/>
</dbReference>
<dbReference type="Proteomes" id="UP000437068">
    <property type="component" value="Unassembled WGS sequence"/>
</dbReference>
<dbReference type="EMBL" id="QXGE01001236">
    <property type="protein sequence ID" value="KAE9295603.1"/>
    <property type="molecule type" value="Genomic_DNA"/>
</dbReference>
<dbReference type="EMBL" id="QXFY01001496">
    <property type="protein sequence ID" value="KAE9316353.1"/>
    <property type="molecule type" value="Genomic_DNA"/>
</dbReference>
<dbReference type="EMBL" id="QXGD01001294">
    <property type="protein sequence ID" value="KAE9209545.1"/>
    <property type="molecule type" value="Genomic_DNA"/>
</dbReference>
<dbReference type="Proteomes" id="UP000488956">
    <property type="component" value="Unassembled WGS sequence"/>
</dbReference>
<evidence type="ECO:0000313" key="20">
    <source>
        <dbReference type="Proteomes" id="UP000486351"/>
    </source>
</evidence>
<evidence type="ECO:0000313" key="18">
    <source>
        <dbReference type="Proteomes" id="UP000460718"/>
    </source>
</evidence>
<dbReference type="Proteomes" id="UP000429523">
    <property type="component" value="Unassembled WGS sequence"/>
</dbReference>
<evidence type="ECO:0000313" key="4">
    <source>
        <dbReference type="EMBL" id="KAE9093097.1"/>
    </source>
</evidence>
<dbReference type="Proteomes" id="UP000486351">
    <property type="component" value="Unassembled WGS sequence"/>
</dbReference>
<evidence type="ECO:0000313" key="6">
    <source>
        <dbReference type="EMBL" id="KAE9125464.1"/>
    </source>
</evidence>
<dbReference type="EMBL" id="QXGB01001084">
    <property type="protein sequence ID" value="KAE9197431.1"/>
    <property type="molecule type" value="Genomic_DNA"/>
</dbReference>
<reference evidence="12 13" key="1">
    <citation type="submission" date="2018-08" db="EMBL/GenBank/DDBJ databases">
        <title>Genomic investigation of the strawberry pathogen Phytophthora fragariae indicates pathogenicity is determined by transcriptional variation in three key races.</title>
        <authorList>
            <person name="Adams T.M."/>
            <person name="Armitage A.D."/>
            <person name="Sobczyk M.K."/>
            <person name="Bates H.J."/>
            <person name="Dunwell J.M."/>
            <person name="Nellist C.F."/>
            <person name="Harrison R.J."/>
        </authorList>
    </citation>
    <scope>NUCLEOTIDE SEQUENCE [LARGE SCALE GENOMIC DNA]</scope>
    <source>
        <strain evidence="10 14">A4</strain>
        <strain evidence="9 15">BC-1</strain>
        <strain evidence="8 19">BC-23</strain>
        <strain evidence="7 13">NOV-27</strain>
        <strain evidence="6 16">NOV-5</strain>
        <strain evidence="4 17">NOV-71</strain>
        <strain evidence="11 20">NOV-77</strain>
        <strain evidence="2 12">NOV-9</strain>
        <strain evidence="5 21">ONT-3</strain>
        <strain evidence="3 18">SCRP245</strain>
    </source>
</reference>
<evidence type="ECO:0000313" key="14">
    <source>
        <dbReference type="Proteomes" id="UP000437068"/>
    </source>
</evidence>
<evidence type="ECO:0000313" key="13">
    <source>
        <dbReference type="Proteomes" id="UP000433483"/>
    </source>
</evidence>
<keyword evidence="13" id="KW-1185">Reference proteome</keyword>
<dbReference type="AlphaFoldDB" id="A0A6A4CQX2"/>
<protein>
    <recommendedName>
        <fullName evidence="22">RxLR effector protein</fullName>
    </recommendedName>
</protein>
<dbReference type="EMBL" id="QXFW01001342">
    <property type="protein sequence ID" value="KAE8992304.1"/>
    <property type="molecule type" value="Genomic_DNA"/>
</dbReference>
<evidence type="ECO:0000313" key="3">
    <source>
        <dbReference type="EMBL" id="KAE8992304.1"/>
    </source>
</evidence>
<feature type="chain" id="PRO_5033524782" description="RxLR effector protein" evidence="1">
    <location>
        <begin position="24"/>
        <end position="51"/>
    </location>
</feature>
<evidence type="ECO:0000313" key="17">
    <source>
        <dbReference type="Proteomes" id="UP000441208"/>
    </source>
</evidence>
<feature type="signal peptide" evidence="1">
    <location>
        <begin position="1"/>
        <end position="23"/>
    </location>
</feature>
<dbReference type="EMBL" id="QXGF01000932">
    <property type="protein sequence ID" value="KAE8934198.1"/>
    <property type="molecule type" value="Genomic_DNA"/>
</dbReference>
<evidence type="ECO:0000313" key="16">
    <source>
        <dbReference type="Proteomes" id="UP000440732"/>
    </source>
</evidence>
<evidence type="ECO:0000313" key="15">
    <source>
        <dbReference type="Proteomes" id="UP000440367"/>
    </source>
</evidence>
<evidence type="ECO:0000313" key="7">
    <source>
        <dbReference type="EMBL" id="KAE9197431.1"/>
    </source>
</evidence>
<evidence type="ECO:0008006" key="22">
    <source>
        <dbReference type="Google" id="ProtNLM"/>
    </source>
</evidence>
<evidence type="ECO:0000256" key="1">
    <source>
        <dbReference type="SAM" id="SignalP"/>
    </source>
</evidence>
<evidence type="ECO:0000313" key="8">
    <source>
        <dbReference type="EMBL" id="KAE9206122.1"/>
    </source>
</evidence>
<dbReference type="EMBL" id="QXFZ01001295">
    <property type="protein sequence ID" value="KAE9093097.1"/>
    <property type="molecule type" value="Genomic_DNA"/>
</dbReference>